<feature type="transmembrane region" description="Helical" evidence="8">
    <location>
        <begin position="425"/>
        <end position="444"/>
    </location>
</feature>
<dbReference type="EMBL" id="OX597820">
    <property type="protein sequence ID" value="CAI9725751.1"/>
    <property type="molecule type" value="Genomic_DNA"/>
</dbReference>
<keyword evidence="6" id="KW-0325">Glycoprotein</keyword>
<name>A0AA36F4S9_OCTVU</name>
<evidence type="ECO:0000313" key="10">
    <source>
        <dbReference type="EMBL" id="CAI9725751.1"/>
    </source>
</evidence>
<comment type="subcellular location">
    <subcellularLocation>
        <location evidence="1">Membrane</location>
        <topology evidence="1">Multi-pass membrane protein</topology>
    </subcellularLocation>
</comment>
<feature type="transmembrane region" description="Helical" evidence="8">
    <location>
        <begin position="83"/>
        <end position="102"/>
    </location>
</feature>
<comment type="similarity">
    <text evidence="2">Belongs to the patched family.</text>
</comment>
<feature type="compositionally biased region" description="Polar residues" evidence="7">
    <location>
        <begin position="1"/>
        <end position="12"/>
    </location>
</feature>
<proteinExistence type="inferred from homology"/>
<dbReference type="PANTHER" id="PTHR46022">
    <property type="entry name" value="PROTEIN PATCHED"/>
    <property type="match status" value="1"/>
</dbReference>
<feature type="transmembrane region" description="Helical" evidence="8">
    <location>
        <begin position="492"/>
        <end position="510"/>
    </location>
</feature>
<feature type="region of interest" description="Disordered" evidence="7">
    <location>
        <begin position="1283"/>
        <end position="1307"/>
    </location>
</feature>
<dbReference type="Proteomes" id="UP001162480">
    <property type="component" value="Chromosome 7"/>
</dbReference>
<dbReference type="NCBIfam" id="TIGR00918">
    <property type="entry name" value="2A060602"/>
    <property type="match status" value="1"/>
</dbReference>
<feature type="region of interest" description="Disordered" evidence="7">
    <location>
        <begin position="666"/>
        <end position="712"/>
    </location>
</feature>
<dbReference type="GO" id="GO:0008158">
    <property type="term" value="F:hedgehog receptor activity"/>
    <property type="evidence" value="ECO:0007669"/>
    <property type="project" value="InterPro"/>
</dbReference>
<feature type="transmembrane region" description="Helical" evidence="8">
    <location>
        <begin position="456"/>
        <end position="480"/>
    </location>
</feature>
<feature type="transmembrane region" description="Helical" evidence="8">
    <location>
        <begin position="1252"/>
        <end position="1275"/>
    </location>
</feature>
<evidence type="ECO:0000256" key="3">
    <source>
        <dbReference type="ARBA" id="ARBA00022692"/>
    </source>
</evidence>
<evidence type="ECO:0000256" key="1">
    <source>
        <dbReference type="ARBA" id="ARBA00004141"/>
    </source>
</evidence>
<sequence length="1455" mass="162814">MASWSHPASSKTAKGPAMTRVPRSMPANTKDDIDLLTRTSWVNAEVAYKQIKKGKSNGNTCALWVRCHLQKQLFSVGCFIQLHYGKVLFLGLLLLSLFCFGLKTGTLETNVEQLWVEQDGRLSKERDYTRKTIGEGSGTTYEVIIQTPENGLNILSVESMLLHLQAVMAAAKIEVKLYDITWSLHDICYAPSSDIFVQPYLEKILTDLLPCMIISPLDCFWEGAKLFGPENHMSIMKYSNNVKWTNLNPREMVEKSDINNRDVILDVMDRAGIKSGYLEKPCLNPKDPKCPNLAPNKQSGLPPDIGAELTNGCTGFATKYMHWQEDLIIGGIRRNKTNHIVRAEALQSIIQLMGEKDMFEYYQNVRKVRTIDWTMNKAKMILETWHRKFTAEVDNIYNGKHQQHIHVFSSTSLADIMEKFSSVSVVRIALGYIVMLLYACISLLKCNDAVNSQCVIGIAGVLLVGLSVAAGLGLCSVLGIKFNASTTQIVPFLALGLGVDDMFLIAHTYAENSNNIPFMERTGECLKRTGVSVLLTSVTNIMGFLAAAIIPIPALRAFSLQAAILVFFNLSSILLILPAVVSWDLVRREDKRIDVFCCFQSSMANQVIELQPQRDSEHSLSHFGFTSTHLSIPNTSSSVAIHQTVTKISVNGSQPVTCLAMQPTERVVNQSHSTKPVHSEKTQKAPVPEKHSKALVPEKPQKTPAPEKPLVSEKTPNALVPEKSPCVLVPENPTNALVPGKPSNALVPEKYPRAILPEKSPKLLVSDKPLKVLFPDNSLKSVLTEKPPIQNPVYPPACPSNTSSRQCLTPIDTVSFKDCWLQMQHECFNFSLANIVKNHYGPFLQKTPTKVFTIVVFLIITLIGIYGITLVEDGLELTDIVPHGTAEYNFLEAKSKYFGFYNFFAVTKNNFDYAHNQKLLYSYHKAFQQVNHIIKREDGSLPTFWLQLFREWLHDLQKSFDNDVATKCIGPRKWYQNASQNGILAFRLLAQTGNVDDPFDVNQVHKVRLVKDGIINPSGFYNYLSAWRGTDVLGYDSAMGDFYPPLKSFVHDYRDRSLEVFKSHQIQYAQLPFYLTNLSNTSDMIETVRHIRSICKEFEGKGLPNYPRGVPFTYWEQYLHLRMYLSLSILCILIMTFLVIAIILVNLWIAVIVMAILLCLVLQLLGFMGIAGIKLSAVPAVTLVIAVGIGMEFIAHVCIGFITSVGSRDRRMLLALEHTFVPVVHGGMSTLLGIIMLIGAEFDFIIKYIFNVLSVLVLLGLLNGLWFLPVLLSVIGPPGEIVPKDNGDMIEPPTPEPSPRPRERPIKSVSRHIYPRMPSDISLSTITEEPTQYSSHEIIVQPEVVVETTTIPITTSSTQTKKDFCDNNFSYETPQVPTKHITRVKATATVKVEVHTPLPGAVEQEHSYKSKRRKLKEQDSSDSDGKIFMQNIILTNQIIELQFLTTAINPLIPVI</sequence>
<keyword evidence="5 8" id="KW-0472">Membrane</keyword>
<feature type="transmembrane region" description="Helical" evidence="8">
    <location>
        <begin position="1180"/>
        <end position="1202"/>
    </location>
</feature>
<feature type="compositionally biased region" description="Basic and acidic residues" evidence="7">
    <location>
        <begin position="677"/>
        <end position="692"/>
    </location>
</feature>
<evidence type="ECO:0000259" key="9">
    <source>
        <dbReference type="Pfam" id="PF12349"/>
    </source>
</evidence>
<feature type="transmembrane region" description="Helical" evidence="8">
    <location>
        <begin position="1151"/>
        <end position="1173"/>
    </location>
</feature>
<feature type="domain" description="HMGCR/SNAP/NPC1-like sterol-sensing" evidence="9">
    <location>
        <begin position="450"/>
        <end position="600"/>
    </location>
</feature>
<feature type="transmembrane region" description="Helical" evidence="8">
    <location>
        <begin position="851"/>
        <end position="871"/>
    </location>
</feature>
<dbReference type="Pfam" id="PF12349">
    <property type="entry name" value="Sterol-sensing"/>
    <property type="match status" value="1"/>
</dbReference>
<feature type="transmembrane region" description="Helical" evidence="8">
    <location>
        <begin position="1222"/>
        <end position="1240"/>
    </location>
</feature>
<evidence type="ECO:0000256" key="8">
    <source>
        <dbReference type="SAM" id="Phobius"/>
    </source>
</evidence>
<accession>A0AA36F4S9</accession>
<dbReference type="GO" id="GO:0005119">
    <property type="term" value="F:smoothened binding"/>
    <property type="evidence" value="ECO:0007669"/>
    <property type="project" value="TreeGrafter"/>
</dbReference>
<dbReference type="GO" id="GO:0005886">
    <property type="term" value="C:plasma membrane"/>
    <property type="evidence" value="ECO:0007669"/>
    <property type="project" value="TreeGrafter"/>
</dbReference>
<dbReference type="Gene3D" id="1.20.1640.10">
    <property type="entry name" value="Multidrug efflux transporter AcrB transmembrane domain"/>
    <property type="match status" value="2"/>
</dbReference>
<keyword evidence="3 8" id="KW-0812">Transmembrane</keyword>
<feature type="transmembrane region" description="Helical" evidence="8">
    <location>
        <begin position="562"/>
        <end position="583"/>
    </location>
</feature>
<feature type="transmembrane region" description="Helical" evidence="8">
    <location>
        <begin position="1124"/>
        <end position="1145"/>
    </location>
</feature>
<dbReference type="SUPFAM" id="SSF82866">
    <property type="entry name" value="Multidrug efflux transporter AcrB transmembrane domain"/>
    <property type="match status" value="2"/>
</dbReference>
<feature type="compositionally biased region" description="Polar residues" evidence="7">
    <location>
        <begin position="667"/>
        <end position="676"/>
    </location>
</feature>
<dbReference type="GO" id="GO:0097108">
    <property type="term" value="F:hedgehog family protein binding"/>
    <property type="evidence" value="ECO:0007669"/>
    <property type="project" value="TreeGrafter"/>
</dbReference>
<evidence type="ECO:0000256" key="7">
    <source>
        <dbReference type="SAM" id="MobiDB-lite"/>
    </source>
</evidence>
<evidence type="ECO:0000256" key="6">
    <source>
        <dbReference type="ARBA" id="ARBA00023180"/>
    </source>
</evidence>
<evidence type="ECO:0000256" key="2">
    <source>
        <dbReference type="ARBA" id="ARBA00005585"/>
    </source>
</evidence>
<gene>
    <name evidence="10" type="ORF">OCTVUL_1B023935</name>
</gene>
<feature type="region of interest" description="Disordered" evidence="7">
    <location>
        <begin position="1"/>
        <end position="26"/>
    </location>
</feature>
<dbReference type="InterPro" id="IPR004766">
    <property type="entry name" value="TM_rcpt_patched"/>
</dbReference>
<evidence type="ECO:0000313" key="11">
    <source>
        <dbReference type="Proteomes" id="UP001162480"/>
    </source>
</evidence>
<protein>
    <submittedName>
        <fullName evidence="10">Protein patched homolog 1-like</fullName>
    </submittedName>
</protein>
<keyword evidence="4 8" id="KW-1133">Transmembrane helix</keyword>
<dbReference type="InterPro" id="IPR053958">
    <property type="entry name" value="HMGCR/SNAP/NPC1-like_SSD"/>
</dbReference>
<evidence type="ECO:0000256" key="5">
    <source>
        <dbReference type="ARBA" id="ARBA00023136"/>
    </source>
</evidence>
<organism evidence="10 11">
    <name type="scientific">Octopus vulgaris</name>
    <name type="common">Common octopus</name>
    <dbReference type="NCBI Taxonomy" id="6645"/>
    <lineage>
        <taxon>Eukaryota</taxon>
        <taxon>Metazoa</taxon>
        <taxon>Spiralia</taxon>
        <taxon>Lophotrochozoa</taxon>
        <taxon>Mollusca</taxon>
        <taxon>Cephalopoda</taxon>
        <taxon>Coleoidea</taxon>
        <taxon>Octopodiformes</taxon>
        <taxon>Octopoda</taxon>
        <taxon>Incirrata</taxon>
        <taxon>Octopodidae</taxon>
        <taxon>Octopus</taxon>
    </lineage>
</organism>
<feature type="transmembrane region" description="Helical" evidence="8">
    <location>
        <begin position="530"/>
        <end position="550"/>
    </location>
</feature>
<keyword evidence="11" id="KW-1185">Reference proteome</keyword>
<dbReference type="PANTHER" id="PTHR46022:SF1">
    <property type="entry name" value="PROTEIN PATCHED"/>
    <property type="match status" value="1"/>
</dbReference>
<evidence type="ECO:0000256" key="4">
    <source>
        <dbReference type="ARBA" id="ARBA00022989"/>
    </source>
</evidence>
<dbReference type="GO" id="GO:0045879">
    <property type="term" value="P:negative regulation of smoothened signaling pathway"/>
    <property type="evidence" value="ECO:0007669"/>
    <property type="project" value="TreeGrafter"/>
</dbReference>
<reference evidence="10" key="1">
    <citation type="submission" date="2023-08" db="EMBL/GenBank/DDBJ databases">
        <authorList>
            <person name="Alioto T."/>
            <person name="Alioto T."/>
            <person name="Gomez Garrido J."/>
        </authorList>
    </citation>
    <scope>NUCLEOTIDE SEQUENCE</scope>
</reference>